<keyword evidence="1" id="KW-0472">Membrane</keyword>
<keyword evidence="3" id="KW-1185">Reference proteome</keyword>
<evidence type="ECO:0000313" key="3">
    <source>
        <dbReference type="Proteomes" id="UP000002191"/>
    </source>
</evidence>
<feature type="transmembrane region" description="Helical" evidence="1">
    <location>
        <begin position="12"/>
        <end position="32"/>
    </location>
</feature>
<dbReference type="AlphaFoldDB" id="E6VUK7"/>
<dbReference type="OrthoDB" id="9943611at2"/>
<proteinExistence type="predicted"/>
<dbReference type="HOGENOM" id="CLU_2600302_0_0_7"/>
<evidence type="ECO:0000256" key="1">
    <source>
        <dbReference type="SAM" id="Phobius"/>
    </source>
</evidence>
<organism evidence="2 3">
    <name type="scientific">Pseudodesulfovibrio aespoeensis (strain ATCC 700646 / DSM 10631 / Aspo-2)</name>
    <name type="common">Desulfovibrio aespoeensis</name>
    <dbReference type="NCBI Taxonomy" id="643562"/>
    <lineage>
        <taxon>Bacteria</taxon>
        <taxon>Pseudomonadati</taxon>
        <taxon>Thermodesulfobacteriota</taxon>
        <taxon>Desulfovibrionia</taxon>
        <taxon>Desulfovibrionales</taxon>
        <taxon>Desulfovibrionaceae</taxon>
    </lineage>
</organism>
<accession>E6VUK7</accession>
<name>E6VUK7_PSEA9</name>
<protein>
    <submittedName>
        <fullName evidence="2">Uncharacterized protein</fullName>
    </submittedName>
</protein>
<dbReference type="Proteomes" id="UP000002191">
    <property type="component" value="Chromosome"/>
</dbReference>
<sequence length="79" mass="8967">MRTKQPLKTSQRVVVIIMDVLLMTELCLAMYWCNRDPETMVATFLKTYLPAAMITLGGAWMTIRRLSPPEPEPVLQKGA</sequence>
<dbReference type="STRING" id="643562.Daes_0125"/>
<dbReference type="EMBL" id="CP002431">
    <property type="protein sequence ID" value="ADU61152.1"/>
    <property type="molecule type" value="Genomic_DNA"/>
</dbReference>
<dbReference type="RefSeq" id="WP_013513089.1">
    <property type="nucleotide sequence ID" value="NC_014844.1"/>
</dbReference>
<keyword evidence="1" id="KW-0812">Transmembrane</keyword>
<reference evidence="2 3" key="2">
    <citation type="journal article" date="2014" name="Genome Announc.">
        <title>Complete Genome Sequence of the Subsurface, Mesophilic Sulfate-Reducing Bacterium Desulfovibrio aespoeensis Aspo-2.</title>
        <authorList>
            <person name="Pedersen K."/>
            <person name="Bengtsson A."/>
            <person name="Edlund J."/>
            <person name="Rabe L."/>
            <person name="Hazen T."/>
            <person name="Chakraborty R."/>
            <person name="Goodwin L."/>
            <person name="Shapiro N."/>
        </authorList>
    </citation>
    <scope>NUCLEOTIDE SEQUENCE [LARGE SCALE GENOMIC DNA]</scope>
    <source>
        <strain evidence="3">ATCC 700646 / DSM 10631 / Aspo-2</strain>
    </source>
</reference>
<reference evidence="3" key="1">
    <citation type="submission" date="2010-12" db="EMBL/GenBank/DDBJ databases">
        <title>Complete sequence of Desulfovibrio aespoeensis Aspo-2.</title>
        <authorList>
            <consortium name="US DOE Joint Genome Institute"/>
            <person name="Lucas S."/>
            <person name="Copeland A."/>
            <person name="Lapidus A."/>
            <person name="Cheng J.-F."/>
            <person name="Goodwin L."/>
            <person name="Pitluck S."/>
            <person name="Chertkov O."/>
            <person name="Misra M."/>
            <person name="Detter J.C."/>
            <person name="Han C."/>
            <person name="Tapia R."/>
            <person name="Land M."/>
            <person name="Hauser L."/>
            <person name="Kyrpides N."/>
            <person name="Ivanova N."/>
            <person name="Ovchinnikova G."/>
            <person name="Pedersen K."/>
            <person name="Jagevall S."/>
            <person name="Hazen T."/>
            <person name="Woyke T."/>
        </authorList>
    </citation>
    <scope>NUCLEOTIDE SEQUENCE [LARGE SCALE GENOMIC DNA]</scope>
    <source>
        <strain evidence="3">ATCC 700646 / DSM 10631 / Aspo-2</strain>
    </source>
</reference>
<dbReference type="KEGG" id="das:Daes_0125"/>
<evidence type="ECO:0000313" key="2">
    <source>
        <dbReference type="EMBL" id="ADU61152.1"/>
    </source>
</evidence>
<gene>
    <name evidence="2" type="ordered locus">Daes_0125</name>
</gene>
<keyword evidence="1" id="KW-1133">Transmembrane helix</keyword>